<feature type="transmembrane region" description="Helical" evidence="1">
    <location>
        <begin position="330"/>
        <end position="353"/>
    </location>
</feature>
<evidence type="ECO:0000313" key="2">
    <source>
        <dbReference type="EMBL" id="TCW44599.1"/>
    </source>
</evidence>
<name>A0A4R4AYB5_BACTU</name>
<gene>
    <name evidence="2" type="ORF">EC910_13716</name>
</gene>
<evidence type="ECO:0000256" key="1">
    <source>
        <dbReference type="SAM" id="Phobius"/>
    </source>
</evidence>
<feature type="transmembrane region" description="Helical" evidence="1">
    <location>
        <begin position="139"/>
        <end position="155"/>
    </location>
</feature>
<dbReference type="EMBL" id="SMDG01000037">
    <property type="protein sequence ID" value="TCW44599.1"/>
    <property type="molecule type" value="Genomic_DNA"/>
</dbReference>
<reference evidence="2 3" key="1">
    <citation type="submission" date="2019-03" db="EMBL/GenBank/DDBJ databases">
        <title>Above-ground endophytic microbial communities from plants in different locations in the United States.</title>
        <authorList>
            <person name="Frank C."/>
        </authorList>
    </citation>
    <scope>NUCLEOTIDE SEQUENCE [LARGE SCALE GENOMIC DNA]</scope>
    <source>
        <strain evidence="2 3">LP_2_YM</strain>
    </source>
</reference>
<dbReference type="PANTHER" id="PTHR30590">
    <property type="entry name" value="INNER MEMBRANE PROTEIN"/>
    <property type="match status" value="1"/>
</dbReference>
<feature type="transmembrane region" description="Helical" evidence="1">
    <location>
        <begin position="225"/>
        <end position="246"/>
    </location>
</feature>
<feature type="transmembrane region" description="Helical" evidence="1">
    <location>
        <begin position="116"/>
        <end position="133"/>
    </location>
</feature>
<dbReference type="InterPro" id="IPR052529">
    <property type="entry name" value="Bact_Transport_Assoc"/>
</dbReference>
<accession>A0A4R4AYB5</accession>
<dbReference type="RefSeq" id="WP_131935328.1">
    <property type="nucleotide sequence ID" value="NZ_SMDF01000038.1"/>
</dbReference>
<feature type="transmembrane region" description="Helical" evidence="1">
    <location>
        <begin position="200"/>
        <end position="218"/>
    </location>
</feature>
<keyword evidence="1" id="KW-0812">Transmembrane</keyword>
<keyword evidence="1" id="KW-1133">Transmembrane helix</keyword>
<feature type="transmembrane region" description="Helical" evidence="1">
    <location>
        <begin position="365"/>
        <end position="383"/>
    </location>
</feature>
<keyword evidence="1" id="KW-0472">Membrane</keyword>
<feature type="transmembrane region" description="Helical" evidence="1">
    <location>
        <begin position="297"/>
        <end position="318"/>
    </location>
</feature>
<organism evidence="2 3">
    <name type="scientific">Bacillus thuringiensis</name>
    <dbReference type="NCBI Taxonomy" id="1428"/>
    <lineage>
        <taxon>Bacteria</taxon>
        <taxon>Bacillati</taxon>
        <taxon>Bacillota</taxon>
        <taxon>Bacilli</taxon>
        <taxon>Bacillales</taxon>
        <taxon>Bacillaceae</taxon>
        <taxon>Bacillus</taxon>
        <taxon>Bacillus cereus group</taxon>
    </lineage>
</organism>
<protein>
    <submittedName>
        <fullName evidence="2">Putative membrane protein YeiB</fullName>
    </submittedName>
</protein>
<feature type="transmembrane region" description="Helical" evidence="1">
    <location>
        <begin position="50"/>
        <end position="70"/>
    </location>
</feature>
<evidence type="ECO:0000313" key="3">
    <source>
        <dbReference type="Proteomes" id="UP000295285"/>
    </source>
</evidence>
<dbReference type="Proteomes" id="UP000295285">
    <property type="component" value="Unassembled WGS sequence"/>
</dbReference>
<dbReference type="AlphaFoldDB" id="A0A4R4AYB5"/>
<feature type="transmembrane region" description="Helical" evidence="1">
    <location>
        <begin position="76"/>
        <end position="95"/>
    </location>
</feature>
<proteinExistence type="predicted"/>
<comment type="caution">
    <text evidence="2">The sequence shown here is derived from an EMBL/GenBank/DDBJ whole genome shotgun (WGS) entry which is preliminary data.</text>
</comment>
<sequence length="409" mass="44559">MSEKVNGKRIQILDKFVKESEPEVNNKVKNLDFGEGPKQKQRNSQKTGRLVALDAVRGLAVIGMFIQHFALNDKNASIVSGNTTLLFILCGGISYSIMARRTKEKGHGATTFRSRMLARAVFIDIIGYLLIMLNTHVGVILPAYAALFVLALVLVNRSTRALIITASALIVASPPLMIIGESLLSNAYLLRDIGGGPMSGVALAPAFVVGMVIGRIDLTKQRPAFLLMCNGLIILIICKLLAIFVLPDLSRSFEGWLISVQGSVSTQPDPNLIWPSNAQPPMWHTLLWTNAHSASTFQTMTGLGAAFLVLGLVCLVPRKFSVALMPFEKVGRVALTMYAAQFVVLWGLQLIGIQQYSLEFPFGDVLVATVTLVIGGIIVKLPAGPLEAMMRRFDRFFSAPQPAKTKILR</sequence>
<dbReference type="PANTHER" id="PTHR30590:SF2">
    <property type="entry name" value="INNER MEMBRANE PROTEIN"/>
    <property type="match status" value="1"/>
</dbReference>
<feature type="transmembrane region" description="Helical" evidence="1">
    <location>
        <begin position="162"/>
        <end position="180"/>
    </location>
</feature>